<evidence type="ECO:0000256" key="1">
    <source>
        <dbReference type="SAM" id="MobiDB-lite"/>
    </source>
</evidence>
<dbReference type="Gramene" id="KZN09067">
    <property type="protein sequence ID" value="KZN09067"/>
    <property type="gene ID" value="DCAR_001723"/>
</dbReference>
<comment type="caution">
    <text evidence="2">The sequence shown here is derived from an EMBL/GenBank/DDBJ whole genome shotgun (WGS) entry which is preliminary data.</text>
</comment>
<feature type="region of interest" description="Disordered" evidence="1">
    <location>
        <begin position="1"/>
        <end position="52"/>
    </location>
</feature>
<organism evidence="2">
    <name type="scientific">Daucus carota subsp. sativus</name>
    <name type="common">Carrot</name>
    <dbReference type="NCBI Taxonomy" id="79200"/>
    <lineage>
        <taxon>Eukaryota</taxon>
        <taxon>Viridiplantae</taxon>
        <taxon>Streptophyta</taxon>
        <taxon>Embryophyta</taxon>
        <taxon>Tracheophyta</taxon>
        <taxon>Spermatophyta</taxon>
        <taxon>Magnoliopsida</taxon>
        <taxon>eudicotyledons</taxon>
        <taxon>Gunneridae</taxon>
        <taxon>Pentapetalae</taxon>
        <taxon>asterids</taxon>
        <taxon>campanulids</taxon>
        <taxon>Apiales</taxon>
        <taxon>Apiaceae</taxon>
        <taxon>Apioideae</taxon>
        <taxon>Scandiceae</taxon>
        <taxon>Daucinae</taxon>
        <taxon>Daucus</taxon>
        <taxon>Daucus sect. Daucus</taxon>
    </lineage>
</organism>
<dbReference type="AlphaFoldDB" id="A0A161YIW2"/>
<proteinExistence type="predicted"/>
<reference evidence="2" key="1">
    <citation type="journal article" date="2016" name="Nat. Genet.">
        <title>A high-quality carrot genome assembly provides new insights into carotenoid accumulation and asterid genome evolution.</title>
        <authorList>
            <person name="Iorizzo M."/>
            <person name="Ellison S."/>
            <person name="Senalik D."/>
            <person name="Zeng P."/>
            <person name="Satapoomin P."/>
            <person name="Huang J."/>
            <person name="Bowman M."/>
            <person name="Iovene M."/>
            <person name="Sanseverino W."/>
            <person name="Cavagnaro P."/>
            <person name="Yildiz M."/>
            <person name="Macko-Podgorni A."/>
            <person name="Moranska E."/>
            <person name="Grzebelus E."/>
            <person name="Grzebelus D."/>
            <person name="Ashrafi H."/>
            <person name="Zheng Z."/>
            <person name="Cheng S."/>
            <person name="Spooner D."/>
            <person name="Van Deynze A."/>
            <person name="Simon P."/>
        </authorList>
    </citation>
    <scope>NUCLEOTIDE SEQUENCE [LARGE SCALE GENOMIC DNA]</scope>
    <source>
        <tissue evidence="2">Leaf</tissue>
    </source>
</reference>
<feature type="compositionally biased region" description="Low complexity" evidence="1">
    <location>
        <begin position="32"/>
        <end position="45"/>
    </location>
</feature>
<accession>A0A161YIW2</accession>
<evidence type="ECO:0000313" key="2">
    <source>
        <dbReference type="EMBL" id="KZN09067.1"/>
    </source>
</evidence>
<name>A0A161YIW2_DAUCS</name>
<sequence length="69" mass="7628">MGNNNNFDLNVSMSLSEGVSDEEASRKEETENSTFTGTNNFTSEEFSQEHAEDIPIIFDTSELSSSESL</sequence>
<protein>
    <submittedName>
        <fullName evidence="2">Uncharacterized protein</fullName>
    </submittedName>
</protein>
<feature type="compositionally biased region" description="Polar residues" evidence="1">
    <location>
        <begin position="1"/>
        <end position="17"/>
    </location>
</feature>
<dbReference type="EMBL" id="LNRQ01000001">
    <property type="protein sequence ID" value="KZN09067.1"/>
    <property type="molecule type" value="Genomic_DNA"/>
</dbReference>
<gene>
    <name evidence="2" type="ORF">DCAR_001723</name>
</gene>